<accession>A0ABS6Z0K8</accession>
<keyword evidence="2" id="KW-0378">Hydrolase</keyword>
<proteinExistence type="predicted"/>
<dbReference type="Proteomes" id="UP000812013">
    <property type="component" value="Unassembled WGS sequence"/>
</dbReference>
<dbReference type="Pfam" id="PF12697">
    <property type="entry name" value="Abhydrolase_6"/>
    <property type="match status" value="1"/>
</dbReference>
<dbReference type="PANTHER" id="PTHR43689">
    <property type="entry name" value="HYDROLASE"/>
    <property type="match status" value="1"/>
</dbReference>
<name>A0ABS6Z0K8_9ACTN</name>
<protein>
    <submittedName>
        <fullName evidence="2">Alpha/beta fold hydrolase</fullName>
    </submittedName>
</protein>
<evidence type="ECO:0000313" key="3">
    <source>
        <dbReference type="Proteomes" id="UP000812013"/>
    </source>
</evidence>
<reference evidence="2 3" key="1">
    <citation type="submission" date="2019-12" db="EMBL/GenBank/DDBJ databases">
        <title>Genome sequence of Streptomyces bambusae.</title>
        <authorList>
            <person name="Bansal K."/>
            <person name="Choksket S."/>
            <person name="Korpole S."/>
            <person name="Patil P.B."/>
        </authorList>
    </citation>
    <scope>NUCLEOTIDE SEQUENCE [LARGE SCALE GENOMIC DNA]</scope>
    <source>
        <strain evidence="2 3">SK60</strain>
    </source>
</reference>
<dbReference type="EMBL" id="WTFF01000018">
    <property type="protein sequence ID" value="MBW5481287.1"/>
    <property type="molecule type" value="Genomic_DNA"/>
</dbReference>
<dbReference type="InterPro" id="IPR029058">
    <property type="entry name" value="AB_hydrolase_fold"/>
</dbReference>
<gene>
    <name evidence="2" type="ORF">GPJ59_05170</name>
</gene>
<dbReference type="Gene3D" id="3.40.50.1820">
    <property type="entry name" value="alpha/beta hydrolase"/>
    <property type="match status" value="1"/>
</dbReference>
<evidence type="ECO:0000259" key="1">
    <source>
        <dbReference type="Pfam" id="PF12697"/>
    </source>
</evidence>
<dbReference type="RefSeq" id="WP_219665176.1">
    <property type="nucleotide sequence ID" value="NZ_WTFF01000018.1"/>
</dbReference>
<dbReference type="InterPro" id="IPR000073">
    <property type="entry name" value="AB_hydrolase_1"/>
</dbReference>
<feature type="domain" description="AB hydrolase-1" evidence="1">
    <location>
        <begin position="75"/>
        <end position="293"/>
    </location>
</feature>
<keyword evidence="3" id="KW-1185">Reference proteome</keyword>
<dbReference type="GO" id="GO:0016787">
    <property type="term" value="F:hydrolase activity"/>
    <property type="evidence" value="ECO:0007669"/>
    <property type="project" value="UniProtKB-KW"/>
</dbReference>
<comment type="caution">
    <text evidence="2">The sequence shown here is derived from an EMBL/GenBank/DDBJ whole genome shotgun (WGS) entry which is preliminary data.</text>
</comment>
<sequence>MSALDELAAPDALDALSVSASEGAAGAATAAPAVARAGAGAPAATGIRPYEIEAAGITLSALLAEPAGGPARSTILAVHGRGMRAAYWNFFVPLATALGHTVLAVDRPGYGASANLLPEGLTLAEQAETLHAALKEYARTHDLGAGVFLLGHSDGGKVALHTAATDGAVPLLGLDTSGTGYLYNPEALHFPSTLGGGATKLNWGPLNLYPRGTFQASRALLSPTPPRESAETIHWPRQFEALAPRVRIPVRLTFAEHELWWQLDGPTLTEMTARLTAAPSVAVDHLPAAGHNITLGLTGRAYHLRALAFLEECLLGAGRAKGWV</sequence>
<organism evidence="2 3">
    <name type="scientific">Streptomyces bambusae</name>
    <dbReference type="NCBI Taxonomy" id="1550616"/>
    <lineage>
        <taxon>Bacteria</taxon>
        <taxon>Bacillati</taxon>
        <taxon>Actinomycetota</taxon>
        <taxon>Actinomycetes</taxon>
        <taxon>Kitasatosporales</taxon>
        <taxon>Streptomycetaceae</taxon>
        <taxon>Streptomyces</taxon>
    </lineage>
</organism>
<dbReference type="SUPFAM" id="SSF53474">
    <property type="entry name" value="alpha/beta-Hydrolases"/>
    <property type="match status" value="1"/>
</dbReference>
<evidence type="ECO:0000313" key="2">
    <source>
        <dbReference type="EMBL" id="MBW5481287.1"/>
    </source>
</evidence>
<dbReference type="PANTHER" id="PTHR43689:SF8">
    <property type="entry name" value="ALPHA_BETA-HYDROLASES SUPERFAMILY PROTEIN"/>
    <property type="match status" value="1"/>
</dbReference>